<proteinExistence type="inferred from homology"/>
<evidence type="ECO:0000256" key="4">
    <source>
        <dbReference type="SAM" id="Phobius"/>
    </source>
</evidence>
<evidence type="ECO:0000259" key="7">
    <source>
        <dbReference type="Pfam" id="PF04389"/>
    </source>
</evidence>
<dbReference type="Pfam" id="PF04253">
    <property type="entry name" value="TFR_dimer"/>
    <property type="match status" value="1"/>
</dbReference>
<feature type="transmembrane region" description="Helical" evidence="4">
    <location>
        <begin position="27"/>
        <end position="45"/>
    </location>
</feature>
<dbReference type="Gene3D" id="3.50.30.30">
    <property type="match status" value="1"/>
</dbReference>
<feature type="domain" description="PA" evidence="5">
    <location>
        <begin position="228"/>
        <end position="302"/>
    </location>
</feature>
<protein>
    <submittedName>
        <fullName evidence="8">Zn-dependent exopeptidase</fullName>
    </submittedName>
</protein>
<dbReference type="SUPFAM" id="SSF52025">
    <property type="entry name" value="PA domain"/>
    <property type="match status" value="1"/>
</dbReference>
<dbReference type="Gene3D" id="1.20.930.40">
    <property type="entry name" value="Transferrin receptor-like, dimerisation domain"/>
    <property type="match status" value="1"/>
</dbReference>
<dbReference type="FunFam" id="3.40.630.10:FF:000101">
    <property type="entry name" value="N-acetylated alpha-linked acidic dipeptidase like 1"/>
    <property type="match status" value="1"/>
</dbReference>
<comment type="similarity">
    <text evidence="1">Belongs to the peptidase M28 family. M28B subfamily.</text>
</comment>
<dbReference type="CDD" id="cd08022">
    <property type="entry name" value="M28_PSMA_like"/>
    <property type="match status" value="1"/>
</dbReference>
<dbReference type="Proteomes" id="UP001362999">
    <property type="component" value="Unassembled WGS sequence"/>
</dbReference>
<keyword evidence="4" id="KW-0812">Transmembrane</keyword>
<dbReference type="Pfam" id="PF02225">
    <property type="entry name" value="PA"/>
    <property type="match status" value="1"/>
</dbReference>
<comment type="caution">
    <text evidence="8">The sequence shown here is derived from an EMBL/GenBank/DDBJ whole genome shotgun (WGS) entry which is preliminary data.</text>
</comment>
<feature type="region of interest" description="Disordered" evidence="3">
    <location>
        <begin position="199"/>
        <end position="222"/>
    </location>
</feature>
<reference evidence="8 9" key="1">
    <citation type="journal article" date="2024" name="J Genomics">
        <title>Draft genome sequencing and assembly of Favolaschia claudopus CIRM-BRFM 2984 isolated from oak limbs.</title>
        <authorList>
            <person name="Navarro D."/>
            <person name="Drula E."/>
            <person name="Chaduli D."/>
            <person name="Cazenave R."/>
            <person name="Ahrendt S."/>
            <person name="Wang J."/>
            <person name="Lipzen A."/>
            <person name="Daum C."/>
            <person name="Barry K."/>
            <person name="Grigoriev I.V."/>
            <person name="Favel A."/>
            <person name="Rosso M.N."/>
            <person name="Martin F."/>
        </authorList>
    </citation>
    <scope>NUCLEOTIDE SEQUENCE [LARGE SCALE GENOMIC DNA]</scope>
    <source>
        <strain evidence="8 9">CIRM-BRFM 2984</strain>
    </source>
</reference>
<dbReference type="InterPro" id="IPR003137">
    <property type="entry name" value="PA_domain"/>
</dbReference>
<evidence type="ECO:0000313" key="8">
    <source>
        <dbReference type="EMBL" id="KAK7045085.1"/>
    </source>
</evidence>
<keyword evidence="9" id="KW-1185">Reference proteome</keyword>
<evidence type="ECO:0000313" key="9">
    <source>
        <dbReference type="Proteomes" id="UP001362999"/>
    </source>
</evidence>
<accession>A0AAW0D282</accession>
<dbReference type="Gene3D" id="3.40.630.10">
    <property type="entry name" value="Zn peptidases"/>
    <property type="match status" value="1"/>
</dbReference>
<dbReference type="AlphaFoldDB" id="A0AAW0D282"/>
<dbReference type="PANTHER" id="PTHR10404">
    <property type="entry name" value="N-ACETYLATED-ALPHA-LINKED ACIDIC DIPEPTIDASE"/>
    <property type="match status" value="1"/>
</dbReference>
<dbReference type="SUPFAM" id="SSF53187">
    <property type="entry name" value="Zn-dependent exopeptidases"/>
    <property type="match status" value="1"/>
</dbReference>
<name>A0AAW0D282_9AGAR</name>
<sequence>MSKGKGKNPYQYNSPPLSPARRFQARLPILGLVFLTCLFCFRVIHVHREDVAFYSEAANYGEWGTFEFLEGVQKSGLSKEERERLFLSIPNARHARMIAKRYSANAHLAGSKQDRDDALLILKHFQTELGIRPSEVAPIFPAGSKKSQSATRGLTSKWFPSRQSSAWIDEYYPVMDRGVEQRLQILQDDGSVKWNAELAEDGDPDDGTAHRNRDAVPTWHGASANGDVQGKLVYANYGTPADYEELLSKGANLTGKIILTRYYGGILRGLKVKGAEELGAAAVLMYNDPRDDGFLTPENGFKPYPAGPARNPTSIQRGTVAYANIYPGDPTTPGYPAYPDAERLEGTNSPFIPSLPISWNNAQHLLAELSLGGAELDLDEARKLNGRSSNATVRVVNRVEEKVMPIWNVMAAIPGHVRNEVVLVGGHRDAWVMGASDPVSGTASIHEIMRGVGVLLKAGWKPLRTIVFASWDAEEYGLIGSTEYGEDFADWLKEHVVAYLNVDDSAGGSRWGATATPSLAHLAIDTAKEIPHPTTPGKTLFDARNDDGPIPIPNATLCHATTENIRRGKGRTPLSLLPLPNSGSDYTVFWEHIGIPSFEEAFDRTPQDAVFHSHSIYDSLEWMERYGDPEFHRTTAVAKHVGLMLLRLTDSVILPLNTTHYSLELHDYLDELEEIVAATTAFTKDLDFSFLRESISYLTNASRALDAEKAQAEEEFNKLLDRMPSLQSASGFIQWGLNFTKRVLGLRPDTPETHYSIPGIPPIFEFIKAAKRVGRANRKLMQFERGFIMPFDFFALKGQEWFKHRIVAPGRWLGYGVTKLPAINQAIVLDKNVTQAQEEVAYLGMLLNKLASDLRE</sequence>
<gene>
    <name evidence="8" type="ORF">R3P38DRAFT_2882521</name>
</gene>
<keyword evidence="4" id="KW-0472">Membrane</keyword>
<feature type="coiled-coil region" evidence="2">
    <location>
        <begin position="695"/>
        <end position="729"/>
    </location>
</feature>
<dbReference type="InterPro" id="IPR007365">
    <property type="entry name" value="TFR-like_dimer_dom"/>
</dbReference>
<dbReference type="EMBL" id="JAWWNJ010000011">
    <property type="protein sequence ID" value="KAK7045085.1"/>
    <property type="molecule type" value="Genomic_DNA"/>
</dbReference>
<organism evidence="8 9">
    <name type="scientific">Favolaschia claudopus</name>
    <dbReference type="NCBI Taxonomy" id="2862362"/>
    <lineage>
        <taxon>Eukaryota</taxon>
        <taxon>Fungi</taxon>
        <taxon>Dikarya</taxon>
        <taxon>Basidiomycota</taxon>
        <taxon>Agaricomycotina</taxon>
        <taxon>Agaricomycetes</taxon>
        <taxon>Agaricomycetidae</taxon>
        <taxon>Agaricales</taxon>
        <taxon>Marasmiineae</taxon>
        <taxon>Mycenaceae</taxon>
        <taxon>Favolaschia</taxon>
    </lineage>
</organism>
<feature type="domain" description="Peptidase M28" evidence="7">
    <location>
        <begin position="408"/>
        <end position="537"/>
    </location>
</feature>
<evidence type="ECO:0000259" key="5">
    <source>
        <dbReference type="Pfam" id="PF02225"/>
    </source>
</evidence>
<dbReference type="InterPro" id="IPR007484">
    <property type="entry name" value="Peptidase_M28"/>
</dbReference>
<dbReference type="GO" id="GO:0004180">
    <property type="term" value="F:carboxypeptidase activity"/>
    <property type="evidence" value="ECO:0007669"/>
    <property type="project" value="TreeGrafter"/>
</dbReference>
<keyword evidence="4" id="KW-1133">Transmembrane helix</keyword>
<feature type="domain" description="Transferrin receptor-like dimerisation" evidence="6">
    <location>
        <begin position="770"/>
        <end position="854"/>
    </location>
</feature>
<dbReference type="PANTHER" id="PTHR10404:SF46">
    <property type="entry name" value="VACUOLAR PROTEIN SORTING-ASSOCIATED PROTEIN 70"/>
    <property type="match status" value="1"/>
</dbReference>
<dbReference type="InterPro" id="IPR039373">
    <property type="entry name" value="Peptidase_M28B"/>
</dbReference>
<evidence type="ECO:0000256" key="2">
    <source>
        <dbReference type="SAM" id="Coils"/>
    </source>
</evidence>
<dbReference type="SUPFAM" id="SSF47672">
    <property type="entry name" value="Transferrin receptor-like dimerisation domain"/>
    <property type="match status" value="1"/>
</dbReference>
<evidence type="ECO:0000259" key="6">
    <source>
        <dbReference type="Pfam" id="PF04253"/>
    </source>
</evidence>
<dbReference type="Pfam" id="PF04389">
    <property type="entry name" value="Peptidase_M28"/>
    <property type="match status" value="1"/>
</dbReference>
<dbReference type="CDD" id="cd02121">
    <property type="entry name" value="PA_GCPII_like"/>
    <property type="match status" value="1"/>
</dbReference>
<evidence type="ECO:0000256" key="3">
    <source>
        <dbReference type="SAM" id="MobiDB-lite"/>
    </source>
</evidence>
<dbReference type="InterPro" id="IPR036757">
    <property type="entry name" value="TFR-like_dimer_dom_sf"/>
</dbReference>
<evidence type="ECO:0000256" key="1">
    <source>
        <dbReference type="ARBA" id="ARBA00005634"/>
    </source>
</evidence>
<keyword evidence="2" id="KW-0175">Coiled coil</keyword>
<dbReference type="InterPro" id="IPR046450">
    <property type="entry name" value="PA_dom_sf"/>
</dbReference>